<dbReference type="Gene3D" id="1.10.246.130">
    <property type="match status" value="1"/>
</dbReference>
<feature type="region of interest" description="Disordered" evidence="5">
    <location>
        <begin position="350"/>
        <end position="425"/>
    </location>
</feature>
<dbReference type="Proteomes" id="UP000244903">
    <property type="component" value="Chromosome"/>
</dbReference>
<sequence length="605" mass="60737">MRAIAHTGLLAVVGASLATALTLSGCAETVDDPVNTPGNESALPEQTAEDSPEPPAVLDQQGVNAGHPLAAEAGVEMLAAGGTAVDAAIAAAFAVSVVEPYASGVGGGGSALVATLDAAPEAFDYREVVAVDGVIPPSNTGIPGFVAGMAELHDQHGTLEWAELLEPAARMAEGGVPATATLIGRIAVGGAGAIAGLEQFSPGGAPLQAGAPLVQAELGATLRTLQTEGPESFYTGEVAGQLTAVEGIDPASLERYEVQRSEPPQGPVGDHRVVSGAPALPGVALIQMLQVLESQGISGVDPESTEYLRLVSEAWVLAEQTVRTELGDPDFTDVPVDELVDPVRNAELVGGAAPTAPTGDAPADQGGDTAGGDTAGGDTAGGDTAGGDTAGGDTAGGDTAGGDTAGGDTVGENLETPGNTTHLTVVDKDGTVVSMTNTLTQFWGSGTEVGGFFLNDQLSRFDTVDSPRNQPEPGRRSVTWSNPALVLDDEGRPVLGIGTPGGANILSILAVTLTRWGLMGQSLEEAVDAPRFRFDSASQTLVVEPALVGSPAAQGVGALGWQVSQSPGGLFGSVQALEIDYDDRTVSGPTDTRLEAGTVIEEAEG</sequence>
<name>A0AAD0JS59_9ACTN</name>
<evidence type="ECO:0000256" key="2">
    <source>
        <dbReference type="ARBA" id="ARBA00022679"/>
    </source>
</evidence>
<evidence type="ECO:0000256" key="1">
    <source>
        <dbReference type="ARBA" id="ARBA00009381"/>
    </source>
</evidence>
<proteinExistence type="inferred from homology"/>
<keyword evidence="8" id="KW-1185">Reference proteome</keyword>
<dbReference type="PROSITE" id="PS51257">
    <property type="entry name" value="PROKAR_LIPOPROTEIN"/>
    <property type="match status" value="1"/>
</dbReference>
<dbReference type="PANTHER" id="PTHR43199:SF1">
    <property type="entry name" value="GLUTATHIONE HYDROLASE PROENZYME"/>
    <property type="match status" value="1"/>
</dbReference>
<dbReference type="AlphaFoldDB" id="A0AAD0JS59"/>
<evidence type="ECO:0000256" key="4">
    <source>
        <dbReference type="ARBA" id="ARBA00023145"/>
    </source>
</evidence>
<evidence type="ECO:0000313" key="8">
    <source>
        <dbReference type="Proteomes" id="UP000244903"/>
    </source>
</evidence>
<evidence type="ECO:0008006" key="9">
    <source>
        <dbReference type="Google" id="ProtNLM"/>
    </source>
</evidence>
<dbReference type="EMBL" id="CP015453">
    <property type="protein sequence ID" value="AWH94441.1"/>
    <property type="molecule type" value="Genomic_DNA"/>
</dbReference>
<dbReference type="Pfam" id="PF01019">
    <property type="entry name" value="G_glu_transpept"/>
    <property type="match status" value="1"/>
</dbReference>
<dbReference type="InterPro" id="IPR051792">
    <property type="entry name" value="GGT_bact"/>
</dbReference>
<keyword evidence="6" id="KW-0732">Signal</keyword>
<evidence type="ECO:0000256" key="5">
    <source>
        <dbReference type="SAM" id="MobiDB-lite"/>
    </source>
</evidence>
<dbReference type="InterPro" id="IPR029055">
    <property type="entry name" value="Ntn_hydrolases_N"/>
</dbReference>
<evidence type="ECO:0000256" key="3">
    <source>
        <dbReference type="ARBA" id="ARBA00022801"/>
    </source>
</evidence>
<evidence type="ECO:0000313" key="7">
    <source>
        <dbReference type="EMBL" id="AWH94441.1"/>
    </source>
</evidence>
<accession>A0AAD0JS59</accession>
<gene>
    <name evidence="7" type="ORF">A6048_01725</name>
</gene>
<keyword evidence="2" id="KW-0808">Transferase</keyword>
<feature type="compositionally biased region" description="Low complexity" evidence="5">
    <location>
        <begin position="350"/>
        <end position="367"/>
    </location>
</feature>
<dbReference type="SUPFAM" id="SSF56235">
    <property type="entry name" value="N-terminal nucleophile aminohydrolases (Ntn hydrolases)"/>
    <property type="match status" value="1"/>
</dbReference>
<feature type="compositionally biased region" description="Gly residues" evidence="5">
    <location>
        <begin position="368"/>
        <end position="409"/>
    </location>
</feature>
<dbReference type="GO" id="GO:0016787">
    <property type="term" value="F:hydrolase activity"/>
    <property type="evidence" value="ECO:0007669"/>
    <property type="project" value="UniProtKB-KW"/>
</dbReference>
<dbReference type="InterPro" id="IPR043137">
    <property type="entry name" value="GGT_ssub_C"/>
</dbReference>
<dbReference type="InterPro" id="IPR043138">
    <property type="entry name" value="GGT_lsub"/>
</dbReference>
<comment type="similarity">
    <text evidence="1">Belongs to the gamma-glutamyltransferase family.</text>
</comment>
<dbReference type="PANTHER" id="PTHR43199">
    <property type="entry name" value="GLUTATHIONE HYDROLASE"/>
    <property type="match status" value="1"/>
</dbReference>
<feature type="signal peptide" evidence="6">
    <location>
        <begin position="1"/>
        <end position="20"/>
    </location>
</feature>
<dbReference type="PRINTS" id="PR01210">
    <property type="entry name" value="GGTRANSPTASE"/>
</dbReference>
<organism evidence="7 8">
    <name type="scientific">Dietzia psychralcaliphila</name>
    <dbReference type="NCBI Taxonomy" id="139021"/>
    <lineage>
        <taxon>Bacteria</taxon>
        <taxon>Bacillati</taxon>
        <taxon>Actinomycetota</taxon>
        <taxon>Actinomycetes</taxon>
        <taxon>Mycobacteriales</taxon>
        <taxon>Dietziaceae</taxon>
        <taxon>Dietzia</taxon>
    </lineage>
</organism>
<feature type="chain" id="PRO_5042210538" description="Gamma-glutamyltranspeptidase/glutathione hydrolase" evidence="6">
    <location>
        <begin position="21"/>
        <end position="605"/>
    </location>
</feature>
<protein>
    <recommendedName>
        <fullName evidence="9">Gamma-glutamyltranspeptidase/glutathione hydrolase</fullName>
    </recommendedName>
</protein>
<dbReference type="KEGG" id="dpc:A6048_01725"/>
<reference evidence="7 8" key="1">
    <citation type="submission" date="2016-04" db="EMBL/GenBank/DDBJ databases">
        <title>Complete genome sequence of the haloalkaliphilic hydrocarbon-degrading bacterium Dietzia psychralcaliphila ILA-1T, isolated from a drain of a fish product-processing plant.</title>
        <authorList>
            <person name="Zhao J."/>
            <person name="Hu B."/>
            <person name="Geng S."/>
            <person name="Nie Y."/>
            <person name="Tang Y."/>
        </authorList>
    </citation>
    <scope>NUCLEOTIDE SEQUENCE [LARGE SCALE GENOMIC DNA]</scope>
    <source>
        <strain evidence="7 8">ILA-1</strain>
    </source>
</reference>
<feature type="region of interest" description="Disordered" evidence="5">
    <location>
        <begin position="31"/>
        <end position="61"/>
    </location>
</feature>
<keyword evidence="3" id="KW-0378">Hydrolase</keyword>
<keyword evidence="4" id="KW-0865">Zymogen</keyword>
<dbReference type="GO" id="GO:0016740">
    <property type="term" value="F:transferase activity"/>
    <property type="evidence" value="ECO:0007669"/>
    <property type="project" value="UniProtKB-KW"/>
</dbReference>
<evidence type="ECO:0000256" key="6">
    <source>
        <dbReference type="SAM" id="SignalP"/>
    </source>
</evidence>
<dbReference type="Gene3D" id="3.60.20.40">
    <property type="match status" value="1"/>
</dbReference>